<evidence type="ECO:0000256" key="3">
    <source>
        <dbReference type="PIRSR" id="PIRSR006241-50"/>
    </source>
</evidence>
<protein>
    <submittedName>
        <fullName evidence="5">Hydroxypyruvate isomerase</fullName>
    </submittedName>
</protein>
<dbReference type="GO" id="GO:0046487">
    <property type="term" value="P:glyoxylate metabolic process"/>
    <property type="evidence" value="ECO:0007669"/>
    <property type="project" value="TreeGrafter"/>
</dbReference>
<dbReference type="EMBL" id="AP014800">
    <property type="protein sequence ID" value="BAQ68638.1"/>
    <property type="molecule type" value="Genomic_DNA"/>
</dbReference>
<evidence type="ECO:0000313" key="5">
    <source>
        <dbReference type="EMBL" id="BAQ68638.1"/>
    </source>
</evidence>
<evidence type="ECO:0000313" key="6">
    <source>
        <dbReference type="Proteomes" id="UP000064912"/>
    </source>
</evidence>
<dbReference type="InterPro" id="IPR050417">
    <property type="entry name" value="Sugar_Epim/Isomerase"/>
</dbReference>
<keyword evidence="5" id="KW-0670">Pyruvate</keyword>
<dbReference type="AlphaFoldDB" id="A0A0D6B0E1"/>
<sequence length="282" mass="29356">MLDSSGAAPLAMGAEHAVQADPERNVRFSANLGFLWRELELPDAIRAAAAAGFAAVECHWPYDAPRSAIRAALDETGLPMLSLNTRPGDLAVGEFGLCALPGRAASARAAIDQSIAWASALGVPQIHAMAGCARGLESEAALAATLAYACLEAAPYGIGILIEPINPHDVPGYALASTAEAVAMIERVAAPNLRLIFDCYHVQRAEGDVSARLRALMPLIGHVQVASVPDRGPPDHGELDYGHVFGLLERLGHAGPVGAEYRPDGPTGDSLGWMARFAASAG</sequence>
<keyword evidence="1 2" id="KW-0413">Isomerase</keyword>
<gene>
    <name evidence="5" type="ORF">NHU_01480</name>
</gene>
<comment type="similarity">
    <text evidence="2">Belongs to the hyi family.</text>
</comment>
<dbReference type="InterPro" id="IPR036237">
    <property type="entry name" value="Xyl_isomerase-like_sf"/>
</dbReference>
<reference evidence="5 6" key="1">
    <citation type="submission" date="2015-02" db="EMBL/GenBank/DDBJ databases">
        <title>Genome sequene of Rhodovulum sulfidophilum DSM 2351.</title>
        <authorList>
            <person name="Nagao N."/>
        </authorList>
    </citation>
    <scope>NUCLEOTIDE SEQUENCE [LARGE SCALE GENOMIC DNA]</scope>
    <source>
        <strain evidence="5 6">DSM 2351</strain>
    </source>
</reference>
<dbReference type="PATRIC" id="fig|35806.4.peg.1527"/>
<dbReference type="SUPFAM" id="SSF51658">
    <property type="entry name" value="Xylose isomerase-like"/>
    <property type="match status" value="1"/>
</dbReference>
<dbReference type="PANTHER" id="PTHR43489">
    <property type="entry name" value="ISOMERASE"/>
    <property type="match status" value="1"/>
</dbReference>
<evidence type="ECO:0000256" key="2">
    <source>
        <dbReference type="PIRNR" id="PIRNR006241"/>
    </source>
</evidence>
<feature type="active site" description="Proton donor/acceptor" evidence="3">
    <location>
        <position position="163"/>
    </location>
</feature>
<organism evidence="5 6">
    <name type="scientific">Rhodovulum sulfidophilum</name>
    <name type="common">Rhodobacter sulfidophilus</name>
    <dbReference type="NCBI Taxonomy" id="35806"/>
    <lineage>
        <taxon>Bacteria</taxon>
        <taxon>Pseudomonadati</taxon>
        <taxon>Pseudomonadota</taxon>
        <taxon>Alphaproteobacteria</taxon>
        <taxon>Rhodobacterales</taxon>
        <taxon>Paracoccaceae</taxon>
        <taxon>Rhodovulum</taxon>
    </lineage>
</organism>
<proteinExistence type="inferred from homology"/>
<dbReference type="InterPro" id="IPR013022">
    <property type="entry name" value="Xyl_isomerase-like_TIM-brl"/>
</dbReference>
<dbReference type="PIRSF" id="PIRSF006241">
    <property type="entry name" value="HyI"/>
    <property type="match status" value="1"/>
</dbReference>
<name>A0A0D6B0E1_RHOSU</name>
<feature type="active site" description="Proton donor/acceptor" evidence="3">
    <location>
        <position position="260"/>
    </location>
</feature>
<dbReference type="KEGG" id="rsu:NHU_01480"/>
<accession>A0A0D6B0E1</accession>
<evidence type="ECO:0000259" key="4">
    <source>
        <dbReference type="Pfam" id="PF01261"/>
    </source>
</evidence>
<evidence type="ECO:0000256" key="1">
    <source>
        <dbReference type="ARBA" id="ARBA00023235"/>
    </source>
</evidence>
<dbReference type="Pfam" id="PF01261">
    <property type="entry name" value="AP_endonuc_2"/>
    <property type="match status" value="1"/>
</dbReference>
<dbReference type="Proteomes" id="UP000064912">
    <property type="component" value="Chromosome"/>
</dbReference>
<dbReference type="Gene3D" id="3.20.20.150">
    <property type="entry name" value="Divalent-metal-dependent TIM barrel enzymes"/>
    <property type="match status" value="1"/>
</dbReference>
<dbReference type="PANTHER" id="PTHR43489:SF6">
    <property type="entry name" value="HYDROXYPYRUVATE ISOMERASE-RELATED"/>
    <property type="match status" value="1"/>
</dbReference>
<dbReference type="InterPro" id="IPR026040">
    <property type="entry name" value="HyI-like"/>
</dbReference>
<dbReference type="eggNOG" id="COG3622">
    <property type="taxonomic scope" value="Bacteria"/>
</dbReference>
<dbReference type="GO" id="GO:0008903">
    <property type="term" value="F:hydroxypyruvate isomerase activity"/>
    <property type="evidence" value="ECO:0007669"/>
    <property type="project" value="TreeGrafter"/>
</dbReference>
<feature type="domain" description="Xylose isomerase-like TIM barrel" evidence="4">
    <location>
        <begin position="45"/>
        <end position="276"/>
    </location>
</feature>